<feature type="compositionally biased region" description="Basic and acidic residues" evidence="1">
    <location>
        <begin position="78"/>
        <end position="87"/>
    </location>
</feature>
<name>A0A0J8S2F4_COCIT</name>
<feature type="region of interest" description="Disordered" evidence="1">
    <location>
        <begin position="56"/>
        <end position="87"/>
    </location>
</feature>
<organism evidence="2 3">
    <name type="scientific">Coccidioides immitis H538.4</name>
    <dbReference type="NCBI Taxonomy" id="396776"/>
    <lineage>
        <taxon>Eukaryota</taxon>
        <taxon>Fungi</taxon>
        <taxon>Dikarya</taxon>
        <taxon>Ascomycota</taxon>
        <taxon>Pezizomycotina</taxon>
        <taxon>Eurotiomycetes</taxon>
        <taxon>Eurotiomycetidae</taxon>
        <taxon>Onygenales</taxon>
        <taxon>Onygenaceae</taxon>
        <taxon>Coccidioides</taxon>
    </lineage>
</organism>
<evidence type="ECO:0000313" key="3">
    <source>
        <dbReference type="Proteomes" id="UP000054563"/>
    </source>
</evidence>
<gene>
    <name evidence="2" type="ORF">CIHG_08418</name>
</gene>
<evidence type="ECO:0000313" key="2">
    <source>
        <dbReference type="EMBL" id="KMU90529.1"/>
    </source>
</evidence>
<feature type="compositionally biased region" description="Basic and acidic residues" evidence="1">
    <location>
        <begin position="56"/>
        <end position="68"/>
    </location>
</feature>
<reference evidence="3" key="1">
    <citation type="journal article" date="2010" name="Genome Res.">
        <title>Population genomic sequencing of Coccidioides fungi reveals recent hybridization and transposon control.</title>
        <authorList>
            <person name="Neafsey D.E."/>
            <person name="Barker B.M."/>
            <person name="Sharpton T.J."/>
            <person name="Stajich J.E."/>
            <person name="Park D.J."/>
            <person name="Whiston E."/>
            <person name="Hung C.-Y."/>
            <person name="McMahan C."/>
            <person name="White J."/>
            <person name="Sykes S."/>
            <person name="Heiman D."/>
            <person name="Young S."/>
            <person name="Zeng Q."/>
            <person name="Abouelleil A."/>
            <person name="Aftuck L."/>
            <person name="Bessette D."/>
            <person name="Brown A."/>
            <person name="FitzGerald M."/>
            <person name="Lui A."/>
            <person name="Macdonald J.P."/>
            <person name="Priest M."/>
            <person name="Orbach M.J."/>
            <person name="Galgiani J.N."/>
            <person name="Kirkland T.N."/>
            <person name="Cole G.T."/>
            <person name="Birren B.W."/>
            <person name="Henn M.R."/>
            <person name="Taylor J.W."/>
            <person name="Rounsley S.D."/>
        </authorList>
    </citation>
    <scope>NUCLEOTIDE SEQUENCE [LARGE SCALE GENOMIC DNA]</scope>
    <source>
        <strain evidence="3">H538.4</strain>
    </source>
</reference>
<dbReference type="EMBL" id="DS017022">
    <property type="protein sequence ID" value="KMU90529.1"/>
    <property type="molecule type" value="Genomic_DNA"/>
</dbReference>
<dbReference type="VEuPathDB" id="FungiDB:CIHG_08418"/>
<dbReference type="AlphaFoldDB" id="A0A0J8S2F4"/>
<protein>
    <submittedName>
        <fullName evidence="2">Uncharacterized protein</fullName>
    </submittedName>
</protein>
<dbReference type="OrthoDB" id="437078at2759"/>
<dbReference type="STRING" id="396776.A0A0J8S2F4"/>
<dbReference type="Proteomes" id="UP000054563">
    <property type="component" value="Unassembled WGS sequence"/>
</dbReference>
<evidence type="ECO:0000256" key="1">
    <source>
        <dbReference type="SAM" id="MobiDB-lite"/>
    </source>
</evidence>
<accession>A0A0J8S2F4</accession>
<sequence length="122" mass="13655">MLDNGDKRLRSCAALISCVSLVVTKLAPDTPFVAAMAEDTAFDDLFNYDAGIEELLRDPEEEKNDRRASGTGTGSTENKNDDLIGLEEIKITRKRAPPVKLDENRLLPRRESLSYEDLQKRS</sequence>
<proteinExistence type="predicted"/>